<dbReference type="EMBL" id="BAABIB010000102">
    <property type="protein sequence ID" value="GAA5172870.1"/>
    <property type="molecule type" value="Genomic_DNA"/>
</dbReference>
<comment type="caution">
    <text evidence="1">The sequence shown here is derived from an EMBL/GenBank/DDBJ whole genome shotgun (WGS) entry which is preliminary data.</text>
</comment>
<reference evidence="2" key="1">
    <citation type="journal article" date="2019" name="Int. J. Syst. Evol. Microbiol.">
        <title>The Global Catalogue of Microorganisms (GCM) 10K type strain sequencing project: providing services to taxonomists for standard genome sequencing and annotation.</title>
        <authorList>
            <consortium name="The Broad Institute Genomics Platform"/>
            <consortium name="The Broad Institute Genome Sequencing Center for Infectious Disease"/>
            <person name="Wu L."/>
            <person name="Ma J."/>
        </authorList>
    </citation>
    <scope>NUCLEOTIDE SEQUENCE [LARGE SCALE GENOMIC DNA]</scope>
    <source>
        <strain evidence="2">JCM 18054</strain>
    </source>
</reference>
<sequence length="91" mass="9982">MTCQYRPEQYRDRRYGALRLALTPPLRKLRLTPKAGRRITLTGRPLLVLGGAPSVSACAAHLVFPETEIPMSLATRLATEVAAVSPMSYVS</sequence>
<accession>A0ABP9R8T6</accession>
<proteinExistence type="predicted"/>
<gene>
    <name evidence="1" type="ORF">GCM10023214_54850</name>
</gene>
<keyword evidence="2" id="KW-1185">Reference proteome</keyword>
<organism evidence="1 2">
    <name type="scientific">Amycolatopsis dongchuanensis</name>
    <dbReference type="NCBI Taxonomy" id="1070866"/>
    <lineage>
        <taxon>Bacteria</taxon>
        <taxon>Bacillati</taxon>
        <taxon>Actinomycetota</taxon>
        <taxon>Actinomycetes</taxon>
        <taxon>Pseudonocardiales</taxon>
        <taxon>Pseudonocardiaceae</taxon>
        <taxon>Amycolatopsis</taxon>
    </lineage>
</organism>
<evidence type="ECO:0000313" key="1">
    <source>
        <dbReference type="EMBL" id="GAA5172870.1"/>
    </source>
</evidence>
<dbReference type="Proteomes" id="UP001500192">
    <property type="component" value="Unassembled WGS sequence"/>
</dbReference>
<protein>
    <submittedName>
        <fullName evidence="1">Uncharacterized protein</fullName>
    </submittedName>
</protein>
<name>A0ABP9R8T6_9PSEU</name>
<evidence type="ECO:0000313" key="2">
    <source>
        <dbReference type="Proteomes" id="UP001500192"/>
    </source>
</evidence>